<dbReference type="SMART" id="SM00506">
    <property type="entry name" value="A1pp"/>
    <property type="match status" value="1"/>
</dbReference>
<dbReference type="Proteomes" id="UP001147746">
    <property type="component" value="Unassembled WGS sequence"/>
</dbReference>
<dbReference type="Gene3D" id="3.40.220.10">
    <property type="entry name" value="Leucine Aminopeptidase, subunit E, domain 1"/>
    <property type="match status" value="1"/>
</dbReference>
<dbReference type="CDD" id="cd02908">
    <property type="entry name" value="Macro_OAADPr_deacetylase"/>
    <property type="match status" value="1"/>
</dbReference>
<reference evidence="2" key="2">
    <citation type="journal article" date="2023" name="IMA Fungus">
        <title>Comparative genomic study of the Penicillium genus elucidates a diverse pangenome and 15 lateral gene transfer events.</title>
        <authorList>
            <person name="Petersen C."/>
            <person name="Sorensen T."/>
            <person name="Nielsen M.R."/>
            <person name="Sondergaard T.E."/>
            <person name="Sorensen J.L."/>
            <person name="Fitzpatrick D.A."/>
            <person name="Frisvad J.C."/>
            <person name="Nielsen K.L."/>
        </authorList>
    </citation>
    <scope>NUCLEOTIDE SEQUENCE</scope>
    <source>
        <strain evidence="2">IBT 21472</strain>
    </source>
</reference>
<dbReference type="AlphaFoldDB" id="A0A9W9PPK9"/>
<protein>
    <recommendedName>
        <fullName evidence="1">Macro domain-containing protein</fullName>
    </recommendedName>
</protein>
<dbReference type="PROSITE" id="PS51154">
    <property type="entry name" value="MACRO"/>
    <property type="match status" value="1"/>
</dbReference>
<dbReference type="Pfam" id="PF01661">
    <property type="entry name" value="Macro"/>
    <property type="match status" value="1"/>
</dbReference>
<comment type="caution">
    <text evidence="2">The sequence shown here is derived from an EMBL/GenBank/DDBJ whole genome shotgun (WGS) entry which is preliminary data.</text>
</comment>
<evidence type="ECO:0000313" key="3">
    <source>
        <dbReference type="Proteomes" id="UP001147746"/>
    </source>
</evidence>
<keyword evidence="3" id="KW-1185">Reference proteome</keyword>
<name>A0A9W9PPK9_9EURO</name>
<dbReference type="SUPFAM" id="SSF52949">
    <property type="entry name" value="Macro domain-like"/>
    <property type="match status" value="1"/>
</dbReference>
<feature type="domain" description="Macro" evidence="1">
    <location>
        <begin position="27"/>
        <end position="213"/>
    </location>
</feature>
<dbReference type="NCBIfam" id="NF001664">
    <property type="entry name" value="PRK00431.1-6"/>
    <property type="match status" value="1"/>
</dbReference>
<dbReference type="PANTHER" id="PTHR11106">
    <property type="entry name" value="GANGLIOSIDE INDUCED DIFFERENTIATION ASSOCIATED PROTEIN 2-RELATED"/>
    <property type="match status" value="1"/>
</dbReference>
<sequence length="224" mass="24245">MAPIISLADIPTVSRLYQLKKLIPASSSSNIPSQTLNDIISLIRSDITKLQVDGIVNAANQSLLGGGGVDGAIHRAAGPELLDECEDLDGCDIGDAKTTAAYELPCKNVIHTVGPIYHKEKRTDPARPEILLRSCYRRSLEEAVEYNVKSIAFAAISTGVYGYPSGKAALAAADEVRKFLEAPGNKGKLERVIFCNFEQKDENAYEDVIPQIFPPTEQDLSAIE</sequence>
<dbReference type="InterPro" id="IPR002589">
    <property type="entry name" value="Macro_dom"/>
</dbReference>
<proteinExistence type="predicted"/>
<organism evidence="2 3">
    <name type="scientific">Penicillium atrosanguineum</name>
    <dbReference type="NCBI Taxonomy" id="1132637"/>
    <lineage>
        <taxon>Eukaryota</taxon>
        <taxon>Fungi</taxon>
        <taxon>Dikarya</taxon>
        <taxon>Ascomycota</taxon>
        <taxon>Pezizomycotina</taxon>
        <taxon>Eurotiomycetes</taxon>
        <taxon>Eurotiomycetidae</taxon>
        <taxon>Eurotiales</taxon>
        <taxon>Aspergillaceae</taxon>
        <taxon>Penicillium</taxon>
    </lineage>
</organism>
<dbReference type="PANTHER" id="PTHR11106:SF27">
    <property type="entry name" value="MACRO DOMAIN-CONTAINING PROTEIN"/>
    <property type="match status" value="1"/>
</dbReference>
<gene>
    <name evidence="2" type="ORF">N7476_011504</name>
</gene>
<dbReference type="InterPro" id="IPR043472">
    <property type="entry name" value="Macro_dom-like"/>
</dbReference>
<dbReference type="EMBL" id="JAPZBO010000010">
    <property type="protein sequence ID" value="KAJ5299947.1"/>
    <property type="molecule type" value="Genomic_DNA"/>
</dbReference>
<reference evidence="2" key="1">
    <citation type="submission" date="2022-12" db="EMBL/GenBank/DDBJ databases">
        <authorList>
            <person name="Petersen C."/>
        </authorList>
    </citation>
    <scope>NUCLEOTIDE SEQUENCE</scope>
    <source>
        <strain evidence="2">IBT 21472</strain>
    </source>
</reference>
<evidence type="ECO:0000259" key="1">
    <source>
        <dbReference type="PROSITE" id="PS51154"/>
    </source>
</evidence>
<evidence type="ECO:0000313" key="2">
    <source>
        <dbReference type="EMBL" id="KAJ5299947.1"/>
    </source>
</evidence>
<accession>A0A9W9PPK9</accession>